<feature type="compositionally biased region" description="Basic and acidic residues" evidence="6">
    <location>
        <begin position="268"/>
        <end position="279"/>
    </location>
</feature>
<organism evidence="8 9">
    <name type="scientific">Monilinia laxa</name>
    <name type="common">Brown rot fungus</name>
    <name type="synonym">Sclerotinia laxa</name>
    <dbReference type="NCBI Taxonomy" id="61186"/>
    <lineage>
        <taxon>Eukaryota</taxon>
        <taxon>Fungi</taxon>
        <taxon>Dikarya</taxon>
        <taxon>Ascomycota</taxon>
        <taxon>Pezizomycotina</taxon>
        <taxon>Leotiomycetes</taxon>
        <taxon>Helotiales</taxon>
        <taxon>Sclerotiniaceae</taxon>
        <taxon>Monilinia</taxon>
    </lineage>
</organism>
<proteinExistence type="inferred from homology"/>
<keyword evidence="4" id="KW-0819">tRNA processing</keyword>
<dbReference type="GO" id="GO:0160148">
    <property type="term" value="F:tRNA pseudouridine(55) synthase activity"/>
    <property type="evidence" value="ECO:0007669"/>
    <property type="project" value="UniProtKB-EC"/>
</dbReference>
<dbReference type="InterPro" id="IPR002501">
    <property type="entry name" value="PsdUridine_synth_N"/>
</dbReference>
<dbReference type="AlphaFoldDB" id="A0A5N6K2Z8"/>
<dbReference type="Gene3D" id="3.30.2350.10">
    <property type="entry name" value="Pseudouridine synthase"/>
    <property type="match status" value="1"/>
</dbReference>
<dbReference type="EMBL" id="VIGI01000008">
    <property type="protein sequence ID" value="KAB8296696.1"/>
    <property type="molecule type" value="Genomic_DNA"/>
</dbReference>
<reference evidence="8 9" key="1">
    <citation type="submission" date="2019-06" db="EMBL/GenBank/DDBJ databases">
        <title>Genome Sequence of the Brown Rot Fungal Pathogen Monilinia laxa.</title>
        <authorList>
            <person name="De Miccolis Angelini R.M."/>
            <person name="Landi L."/>
            <person name="Abate D."/>
            <person name="Pollastro S."/>
            <person name="Romanazzi G."/>
            <person name="Faretra F."/>
        </authorList>
    </citation>
    <scope>NUCLEOTIDE SEQUENCE [LARGE SCALE GENOMIC DNA]</scope>
    <source>
        <strain evidence="8 9">Mlax316</strain>
    </source>
</reference>
<comment type="caution">
    <text evidence="8">The sequence shown here is derived from an EMBL/GenBank/DDBJ whole genome shotgun (WGS) entry which is preliminary data.</text>
</comment>
<dbReference type="InterPro" id="IPR014780">
    <property type="entry name" value="tRNA_psdUridine_synth_TruB"/>
</dbReference>
<evidence type="ECO:0000259" key="7">
    <source>
        <dbReference type="Pfam" id="PF01509"/>
    </source>
</evidence>
<evidence type="ECO:0000313" key="9">
    <source>
        <dbReference type="Proteomes" id="UP000326757"/>
    </source>
</evidence>
<dbReference type="Proteomes" id="UP000326757">
    <property type="component" value="Unassembled WGS sequence"/>
</dbReference>
<keyword evidence="9" id="KW-1185">Reference proteome</keyword>
<dbReference type="InterPro" id="IPR020103">
    <property type="entry name" value="PsdUridine_synth_cat_dom_sf"/>
</dbReference>
<keyword evidence="5" id="KW-0413">Isomerase</keyword>
<feature type="region of interest" description="Disordered" evidence="6">
    <location>
        <begin position="234"/>
        <end position="315"/>
    </location>
</feature>
<dbReference type="GO" id="GO:0003723">
    <property type="term" value="F:RNA binding"/>
    <property type="evidence" value="ECO:0007669"/>
    <property type="project" value="InterPro"/>
</dbReference>
<evidence type="ECO:0000256" key="3">
    <source>
        <dbReference type="ARBA" id="ARBA00012787"/>
    </source>
</evidence>
<dbReference type="HAMAP" id="MF_01080">
    <property type="entry name" value="TruB_bact"/>
    <property type="match status" value="1"/>
</dbReference>
<evidence type="ECO:0000256" key="6">
    <source>
        <dbReference type="SAM" id="MobiDB-lite"/>
    </source>
</evidence>
<evidence type="ECO:0000256" key="4">
    <source>
        <dbReference type="ARBA" id="ARBA00022694"/>
    </source>
</evidence>
<dbReference type="GO" id="GO:0005634">
    <property type="term" value="C:nucleus"/>
    <property type="evidence" value="ECO:0007669"/>
    <property type="project" value="TreeGrafter"/>
</dbReference>
<dbReference type="PANTHER" id="PTHR13767">
    <property type="entry name" value="TRNA-PSEUDOURIDINE SYNTHASE"/>
    <property type="match status" value="1"/>
</dbReference>
<gene>
    <name evidence="8" type="ORF">EYC80_002116</name>
</gene>
<dbReference type="EC" id="5.4.99.25" evidence="3"/>
<dbReference type="FunFam" id="3.30.2350.10:FF:000014">
    <property type="entry name" value="PUS4p Pseudouridine synthase"/>
    <property type="match status" value="1"/>
</dbReference>
<feature type="region of interest" description="Disordered" evidence="6">
    <location>
        <begin position="408"/>
        <end position="473"/>
    </location>
</feature>
<dbReference type="SUPFAM" id="SSF55120">
    <property type="entry name" value="Pseudouridine synthase"/>
    <property type="match status" value="1"/>
</dbReference>
<feature type="compositionally biased region" description="Basic and acidic residues" evidence="6">
    <location>
        <begin position="234"/>
        <end position="255"/>
    </location>
</feature>
<evidence type="ECO:0000256" key="5">
    <source>
        <dbReference type="ARBA" id="ARBA00023235"/>
    </source>
</evidence>
<name>A0A5N6K2Z8_MONLA</name>
<comment type="similarity">
    <text evidence="2">Belongs to the pseudouridine synthase TruB family.</text>
</comment>
<protein>
    <recommendedName>
        <fullName evidence="3">tRNA pseudouridine(55) synthase</fullName>
        <ecNumber evidence="3">5.4.99.25</ecNumber>
    </recommendedName>
</protein>
<comment type="catalytic activity">
    <reaction evidence="1">
        <text>a uridine in mRNA = a pseudouridine in mRNA</text>
        <dbReference type="Rhea" id="RHEA:56644"/>
        <dbReference type="Rhea" id="RHEA-COMP:14658"/>
        <dbReference type="Rhea" id="RHEA-COMP:14659"/>
        <dbReference type="ChEBI" id="CHEBI:65314"/>
        <dbReference type="ChEBI" id="CHEBI:65315"/>
    </reaction>
</comment>
<dbReference type="GO" id="GO:0006400">
    <property type="term" value="P:tRNA modification"/>
    <property type="evidence" value="ECO:0007669"/>
    <property type="project" value="TreeGrafter"/>
</dbReference>
<dbReference type="PANTHER" id="PTHR13767:SF2">
    <property type="entry name" value="PSEUDOURIDYLATE SYNTHASE TRUB1"/>
    <property type="match status" value="1"/>
</dbReference>
<dbReference type="Pfam" id="PF01509">
    <property type="entry name" value="TruB_N"/>
    <property type="match status" value="1"/>
</dbReference>
<feature type="compositionally biased region" description="Basic and acidic residues" evidence="6">
    <location>
        <begin position="417"/>
        <end position="473"/>
    </location>
</feature>
<evidence type="ECO:0000256" key="1">
    <source>
        <dbReference type="ARBA" id="ARBA00001166"/>
    </source>
</evidence>
<dbReference type="GO" id="GO:1990481">
    <property type="term" value="P:mRNA pseudouridine synthesis"/>
    <property type="evidence" value="ECO:0007669"/>
    <property type="project" value="TreeGrafter"/>
</dbReference>
<sequence length="473" mass="53178">MSRLGWWKMTKGKIMEGVFAINKPTGISSAQVVRDLQTHFNPSELFAPWIESETKTRNKEWHNQRQKRRKQKKVQVKIGHGGTLDPLATGVLIAGIGKGTKDLGNFLLCTKTYETVVLFGAATDTYDKDGKLLKRAPYEHITRDMVEKGLAKYRGKFMQLPPLFSALKMNGKPLYEYAREGKEIPKEIERREVNVSEMELLEWYEGDEHEWKAPTEEAGYAEVNVAAKLWKQEKAEPATNGKEVENERALEDFESRKRKMGDDQDELVLERPVKKSKEGVEEEKEEVMMSGGLSDKTPTEDQPIPSKEGIKKGPPAAKIRMSVSSGFYVRSLCHDLGADLGSAGLMSSLIRVRQGQFELGKNVLEYEELSKGEAVWGPQIEKYLDEWNEKGEAPKDIKLETAAEPLVEENQSLGAEVKLEVKTESEGTKEAESGEVKEGENAEVKEGENEEVKEAESEGVKKEVKAKEDKIDA</sequence>
<feature type="domain" description="Pseudouridine synthase II N-terminal" evidence="7">
    <location>
        <begin position="74"/>
        <end position="205"/>
    </location>
</feature>
<evidence type="ECO:0000256" key="2">
    <source>
        <dbReference type="ARBA" id="ARBA00008999"/>
    </source>
</evidence>
<dbReference type="OrthoDB" id="9995526at2759"/>
<accession>A0A5N6K2Z8</accession>
<evidence type="ECO:0000313" key="8">
    <source>
        <dbReference type="EMBL" id="KAB8296696.1"/>
    </source>
</evidence>